<reference evidence="10" key="1">
    <citation type="submission" date="2017-09" db="EMBL/GenBank/DDBJ databases">
        <authorList>
            <person name="Varghese N."/>
            <person name="Submissions S."/>
        </authorList>
    </citation>
    <scope>NUCLEOTIDE SEQUENCE [LARGE SCALE GENOMIC DNA]</scope>
    <source>
        <strain evidence="10">CGMCC 1.12461</strain>
    </source>
</reference>
<dbReference type="PANTHER" id="PTHR30003">
    <property type="entry name" value="L-LACTATE PERMEASE"/>
    <property type="match status" value="1"/>
</dbReference>
<comment type="function">
    <text evidence="8">Uptake of L-lactate across the membrane. Can also transport D-lactate and glycolate.</text>
</comment>
<comment type="subcellular location">
    <subcellularLocation>
        <location evidence="8">Cell inner membrane</location>
        <topology evidence="8">Multi-pass membrane protein</topology>
    </subcellularLocation>
    <subcellularLocation>
        <location evidence="1">Cell membrane</location>
        <topology evidence="1">Multi-pass membrane protein</topology>
    </subcellularLocation>
</comment>
<comment type="similarity">
    <text evidence="2 8">Belongs to the lactate permease family.</text>
</comment>
<dbReference type="GO" id="GO:0005886">
    <property type="term" value="C:plasma membrane"/>
    <property type="evidence" value="ECO:0007669"/>
    <property type="project" value="UniProtKB-SubCell"/>
</dbReference>
<evidence type="ECO:0000256" key="5">
    <source>
        <dbReference type="ARBA" id="ARBA00022692"/>
    </source>
</evidence>
<proteinExistence type="inferred from homology"/>
<evidence type="ECO:0000256" key="1">
    <source>
        <dbReference type="ARBA" id="ARBA00004651"/>
    </source>
</evidence>
<dbReference type="GO" id="GO:0015295">
    <property type="term" value="F:solute:proton symporter activity"/>
    <property type="evidence" value="ECO:0007669"/>
    <property type="project" value="TreeGrafter"/>
</dbReference>
<organism evidence="9 10">
    <name type="scientific">Arsukibacterium tuosuense</name>
    <dbReference type="NCBI Taxonomy" id="1323745"/>
    <lineage>
        <taxon>Bacteria</taxon>
        <taxon>Pseudomonadati</taxon>
        <taxon>Pseudomonadota</taxon>
        <taxon>Gammaproteobacteria</taxon>
        <taxon>Chromatiales</taxon>
        <taxon>Chromatiaceae</taxon>
        <taxon>Arsukibacterium</taxon>
    </lineage>
</organism>
<evidence type="ECO:0000256" key="7">
    <source>
        <dbReference type="ARBA" id="ARBA00023136"/>
    </source>
</evidence>
<dbReference type="Pfam" id="PF02652">
    <property type="entry name" value="Lactate_perm"/>
    <property type="match status" value="1"/>
</dbReference>
<keyword evidence="6 8" id="KW-1133">Transmembrane helix</keyword>
<keyword evidence="3 8" id="KW-0813">Transport</keyword>
<evidence type="ECO:0000313" key="10">
    <source>
        <dbReference type="Proteomes" id="UP000219353"/>
    </source>
</evidence>
<keyword evidence="10" id="KW-1185">Reference proteome</keyword>
<feature type="transmembrane region" description="Helical" evidence="8">
    <location>
        <begin position="35"/>
        <end position="55"/>
    </location>
</feature>
<dbReference type="RefSeq" id="WP_097111010.1">
    <property type="nucleotide sequence ID" value="NZ_OBEB01000003.1"/>
</dbReference>
<sequence length="544" mass="57299">MTVLQWLTAAMPLLSVFILLVLLRMPARRAMPLSLVICAVLALLVWQVPLVQLAAAAAEGLVIAVTILWIVFGAILLLNVLKLTGAIGVIETGFAAISADKRVQLIIIAWLFGSFLEGAAGFGTPAAIAAPLLVALGFSPLAAVVLALVADSSAVSFGAVGTPVLVGIAQGVPGIGPDTVLQVALTAISIDILVASWLPLLMVIMLTRFFSEQKSWRAGFAIAPFALLSGLAFTVPAYLVALLLGPEFPSVVGALIGLVLICTAARYRILLPARPWVFGRSLSEQRTDKPSAQSSIVTIPTARLTPLMPLWRAWLPYVLVAILLVLSRIPALPLQAALQQPAWHWPAIFGTELAVTVSPLYLPGSLFVLVALVSCYLWGGSTPVLLSALRLSGRMLLPSAIALAGAVPMVRIFLQSDVNSAGLPAMPLALAAEAAHYLADSWVWIAPFIGALGSFIAGSATFSNLMFGSFQQAMATQADLPLSLTLALQMLGANAGNMICVVNVVAAASVVNLHGREGDIIRYTLWPMLFYCLAASSVAWLLLR</sequence>
<evidence type="ECO:0000313" key="9">
    <source>
        <dbReference type="EMBL" id="SNY51057.1"/>
    </source>
</evidence>
<gene>
    <name evidence="9" type="ORF">SAMN06297280_1743</name>
</gene>
<dbReference type="OrthoDB" id="9761056at2"/>
<feature type="transmembrane region" description="Helical" evidence="8">
    <location>
        <begin position="313"/>
        <end position="331"/>
    </location>
</feature>
<feature type="transmembrane region" description="Helical" evidence="8">
    <location>
        <begin position="523"/>
        <end position="543"/>
    </location>
</feature>
<keyword evidence="4" id="KW-1003">Cell membrane</keyword>
<protein>
    <recommendedName>
        <fullName evidence="8">L-lactate permease</fullName>
    </recommendedName>
</protein>
<evidence type="ECO:0000256" key="4">
    <source>
        <dbReference type="ARBA" id="ARBA00022475"/>
    </source>
</evidence>
<evidence type="ECO:0000256" key="2">
    <source>
        <dbReference type="ARBA" id="ARBA00010100"/>
    </source>
</evidence>
<dbReference type="EMBL" id="OBEB01000003">
    <property type="protein sequence ID" value="SNY51057.1"/>
    <property type="molecule type" value="Genomic_DNA"/>
</dbReference>
<feature type="transmembrane region" description="Helical" evidence="8">
    <location>
        <begin position="128"/>
        <end position="150"/>
    </location>
</feature>
<feature type="transmembrane region" description="Helical" evidence="8">
    <location>
        <begin position="61"/>
        <end position="81"/>
    </location>
</feature>
<name>A0A285ITP1_9GAMM</name>
<feature type="transmembrane region" description="Helical" evidence="8">
    <location>
        <begin position="181"/>
        <end position="206"/>
    </location>
</feature>
<feature type="transmembrane region" description="Helical" evidence="8">
    <location>
        <begin position="369"/>
        <end position="389"/>
    </location>
</feature>
<evidence type="ECO:0000256" key="8">
    <source>
        <dbReference type="RuleBase" id="RU365092"/>
    </source>
</evidence>
<feature type="transmembrane region" description="Helical" evidence="8">
    <location>
        <begin position="250"/>
        <end position="271"/>
    </location>
</feature>
<evidence type="ECO:0000256" key="3">
    <source>
        <dbReference type="ARBA" id="ARBA00022448"/>
    </source>
</evidence>
<feature type="transmembrane region" description="Helical" evidence="8">
    <location>
        <begin position="157"/>
        <end position="175"/>
    </location>
</feature>
<keyword evidence="8" id="KW-0997">Cell inner membrane</keyword>
<keyword evidence="7 8" id="KW-0472">Membrane</keyword>
<feature type="transmembrane region" description="Helical" evidence="8">
    <location>
        <begin position="395"/>
        <end position="414"/>
    </location>
</feature>
<evidence type="ECO:0000256" key="6">
    <source>
        <dbReference type="ARBA" id="ARBA00022989"/>
    </source>
</evidence>
<dbReference type="Proteomes" id="UP000219353">
    <property type="component" value="Unassembled WGS sequence"/>
</dbReference>
<dbReference type="AlphaFoldDB" id="A0A285ITP1"/>
<comment type="caution">
    <text evidence="8">Lacks conserved residue(s) required for the propagation of feature annotation.</text>
</comment>
<accession>A0A285ITP1</accession>
<feature type="transmembrane region" description="Helical" evidence="8">
    <location>
        <begin position="445"/>
        <end position="467"/>
    </location>
</feature>
<feature type="transmembrane region" description="Helical" evidence="8">
    <location>
        <begin position="218"/>
        <end position="244"/>
    </location>
</feature>
<keyword evidence="5 8" id="KW-0812">Transmembrane</keyword>
<dbReference type="PANTHER" id="PTHR30003:SF0">
    <property type="entry name" value="GLYCOLATE PERMEASE GLCA-RELATED"/>
    <property type="match status" value="1"/>
</dbReference>
<feature type="transmembrane region" description="Helical" evidence="8">
    <location>
        <begin position="6"/>
        <end position="23"/>
    </location>
</feature>
<feature type="transmembrane region" description="Helical" evidence="8">
    <location>
        <begin position="488"/>
        <end position="511"/>
    </location>
</feature>
<dbReference type="GO" id="GO:0015129">
    <property type="term" value="F:lactate transmembrane transporter activity"/>
    <property type="evidence" value="ECO:0007669"/>
    <property type="project" value="UniProtKB-UniRule"/>
</dbReference>
<feature type="transmembrane region" description="Helical" evidence="8">
    <location>
        <begin position="102"/>
        <end position="122"/>
    </location>
</feature>
<dbReference type="InterPro" id="IPR003804">
    <property type="entry name" value="Lactate_perm"/>
</dbReference>